<comment type="caution">
    <text evidence="1">The sequence shown here is derived from an EMBL/GenBank/DDBJ whole genome shotgun (WGS) entry which is preliminary data.</text>
</comment>
<evidence type="ECO:0000313" key="2">
    <source>
        <dbReference type="Proteomes" id="UP000661507"/>
    </source>
</evidence>
<reference evidence="1" key="1">
    <citation type="journal article" date="2014" name="Int. J. Syst. Evol. Microbiol.">
        <title>Complete genome sequence of Corynebacterium casei LMG S-19264T (=DSM 44701T), isolated from a smear-ripened cheese.</title>
        <authorList>
            <consortium name="US DOE Joint Genome Institute (JGI-PGF)"/>
            <person name="Walter F."/>
            <person name="Albersmeier A."/>
            <person name="Kalinowski J."/>
            <person name="Ruckert C."/>
        </authorList>
    </citation>
    <scope>NUCLEOTIDE SEQUENCE</scope>
    <source>
        <strain evidence="1">CGMCC 1.3617</strain>
    </source>
</reference>
<dbReference type="Proteomes" id="UP000661507">
    <property type="component" value="Unassembled WGS sequence"/>
</dbReference>
<name>A0A917K676_9PROT</name>
<gene>
    <name evidence="1" type="ORF">GCM10011320_06670</name>
</gene>
<reference evidence="1" key="2">
    <citation type="submission" date="2020-09" db="EMBL/GenBank/DDBJ databases">
        <authorList>
            <person name="Sun Q."/>
            <person name="Zhou Y."/>
        </authorList>
    </citation>
    <scope>NUCLEOTIDE SEQUENCE</scope>
    <source>
        <strain evidence="1">CGMCC 1.3617</strain>
    </source>
</reference>
<dbReference type="AlphaFoldDB" id="A0A917K676"/>
<accession>A0A917K676</accession>
<organism evidence="1 2">
    <name type="scientific">Neoroseomonas lacus</name>
    <dbReference type="NCBI Taxonomy" id="287609"/>
    <lineage>
        <taxon>Bacteria</taxon>
        <taxon>Pseudomonadati</taxon>
        <taxon>Pseudomonadota</taxon>
        <taxon>Alphaproteobacteria</taxon>
        <taxon>Acetobacterales</taxon>
        <taxon>Acetobacteraceae</taxon>
        <taxon>Neoroseomonas</taxon>
    </lineage>
</organism>
<evidence type="ECO:0000313" key="1">
    <source>
        <dbReference type="EMBL" id="GGJ02486.1"/>
    </source>
</evidence>
<sequence>MFVPVAEDMRADASTLRLIGIAQQTVYFTDRPARTAGHLPMAAHLEEWTTAAGRDNFTIDPPNAMLSVFEPGQPHPKTLDTISAMVEPMDMVEIRAAREPHLYAGKPLPLIMRGWVSTITRDESIAQDGTPQRLSRGDLVSAAYMTRIAHQIAPLQGWTTSVALERGTGFLDRTKRQQTPYFGESGRGPFS</sequence>
<keyword evidence="2" id="KW-1185">Reference proteome</keyword>
<proteinExistence type="predicted"/>
<protein>
    <submittedName>
        <fullName evidence="1">Uncharacterized protein</fullName>
    </submittedName>
</protein>
<dbReference type="EMBL" id="BMKW01000001">
    <property type="protein sequence ID" value="GGJ02486.1"/>
    <property type="molecule type" value="Genomic_DNA"/>
</dbReference>